<dbReference type="RefSeq" id="WP_213099783.1">
    <property type="nucleotide sequence ID" value="NZ_JAGYPH010000004.1"/>
</dbReference>
<keyword evidence="2" id="KW-0808">Transferase</keyword>
<dbReference type="Proteomes" id="UP000676456">
    <property type="component" value="Unassembled WGS sequence"/>
</dbReference>
<dbReference type="SUPFAM" id="SSF55729">
    <property type="entry name" value="Acyl-CoA N-acyltransferases (Nat)"/>
    <property type="match status" value="1"/>
</dbReference>
<feature type="domain" description="BioF2-like acetyltransferase" evidence="1">
    <location>
        <begin position="183"/>
        <end position="328"/>
    </location>
</feature>
<dbReference type="EC" id="2.3.1.-" evidence="2"/>
<evidence type="ECO:0000313" key="2">
    <source>
        <dbReference type="EMBL" id="MBS4224754.1"/>
    </source>
</evidence>
<keyword evidence="2" id="KW-0012">Acyltransferase</keyword>
<accession>A0A942UXT7</accession>
<reference evidence="2 3" key="1">
    <citation type="submission" date="2021-05" db="EMBL/GenBank/DDBJ databases">
        <title>Novel Bacillus species.</title>
        <authorList>
            <person name="Liu G."/>
        </authorList>
    </citation>
    <scope>NUCLEOTIDE SEQUENCE [LARGE SCALE GENOMIC DNA]</scope>
    <source>
        <strain evidence="2 3">FJAT-49682</strain>
    </source>
</reference>
<dbReference type="Gene3D" id="3.40.630.30">
    <property type="match status" value="1"/>
</dbReference>
<organism evidence="2 3">
    <name type="scientific">Lederbergia citrea</name>
    <dbReference type="NCBI Taxonomy" id="2833581"/>
    <lineage>
        <taxon>Bacteria</taxon>
        <taxon>Bacillati</taxon>
        <taxon>Bacillota</taxon>
        <taxon>Bacilli</taxon>
        <taxon>Bacillales</taxon>
        <taxon>Bacillaceae</taxon>
        <taxon>Lederbergia</taxon>
    </lineage>
</organism>
<dbReference type="AlphaFoldDB" id="A0A942UXT7"/>
<dbReference type="InterPro" id="IPR038740">
    <property type="entry name" value="BioF2-like_GNAT_dom"/>
</dbReference>
<dbReference type="Pfam" id="PF13480">
    <property type="entry name" value="Acetyltransf_6"/>
    <property type="match status" value="1"/>
</dbReference>
<dbReference type="InterPro" id="IPR016181">
    <property type="entry name" value="Acyl_CoA_acyltransferase"/>
</dbReference>
<dbReference type="GO" id="GO:0016746">
    <property type="term" value="F:acyltransferase activity"/>
    <property type="evidence" value="ECO:0007669"/>
    <property type="project" value="UniProtKB-KW"/>
</dbReference>
<sequence>MEVIIHQQIDSLEKILPKWAKLKEGFREITTFQDINWIKGWWDYKSKQRNITPYIIEIRKRNNNETIGIIPLYYSHVKVAGLSFCILKPMGSELSDYLIPILSKEYSAEKILSEALDKIYEGKSNWDCIIWGDIPENSFFDSFLNTHLSEEYAMIERKRADVCPFLILNKDVEEVILKFDKKLVKEVLSKERKLKRDGSLNYCKVVTADEIEPIMNKLFELHCERWEKTNTPSRFRLKEEREHALLAAKNLFNSNLLHLSYLIHNDEIVAVECAKTDGKKIYLYLTAFNIKFKRYSVGNLLLYNLILEACKEGYEIVDFTRGNESYKQQWGTIDKYNVNYVFFNLTLKSVLFKSIHRIYHSKHFNLYMQKFVANRLLAKSAVTKQGD</sequence>
<gene>
    <name evidence="2" type="ORF">KHA91_18745</name>
</gene>
<evidence type="ECO:0000313" key="3">
    <source>
        <dbReference type="Proteomes" id="UP000676456"/>
    </source>
</evidence>
<comment type="caution">
    <text evidence="2">The sequence shown here is derived from an EMBL/GenBank/DDBJ whole genome shotgun (WGS) entry which is preliminary data.</text>
</comment>
<name>A0A942UXT7_9BACI</name>
<protein>
    <submittedName>
        <fullName evidence="2">GNAT family N-acetyltransferase</fullName>
        <ecNumber evidence="2">2.3.1.-</ecNumber>
    </submittedName>
</protein>
<proteinExistence type="predicted"/>
<dbReference type="EMBL" id="JAGYPN010000004">
    <property type="protein sequence ID" value="MBS4224754.1"/>
    <property type="molecule type" value="Genomic_DNA"/>
</dbReference>
<keyword evidence="3" id="KW-1185">Reference proteome</keyword>
<evidence type="ECO:0000259" key="1">
    <source>
        <dbReference type="Pfam" id="PF13480"/>
    </source>
</evidence>